<dbReference type="EMBL" id="JBHMEY010000067">
    <property type="protein sequence ID" value="MFB9098169.1"/>
    <property type="molecule type" value="Genomic_DNA"/>
</dbReference>
<reference evidence="1 2" key="1">
    <citation type="submission" date="2024-09" db="EMBL/GenBank/DDBJ databases">
        <authorList>
            <person name="Sun Q."/>
            <person name="Mori K."/>
        </authorList>
    </citation>
    <scope>NUCLEOTIDE SEQUENCE [LARGE SCALE GENOMIC DNA]</scope>
    <source>
        <strain evidence="1 2">CECT 7955</strain>
    </source>
</reference>
<dbReference type="RefSeq" id="WP_236456260.1">
    <property type="nucleotide sequence ID" value="NZ_CBCSGE010000003.1"/>
</dbReference>
<evidence type="ECO:0000313" key="1">
    <source>
        <dbReference type="EMBL" id="MFB9098169.1"/>
    </source>
</evidence>
<keyword evidence="2" id="KW-1185">Reference proteome</keyword>
<protein>
    <submittedName>
        <fullName evidence="1">Uncharacterized protein</fullName>
    </submittedName>
</protein>
<dbReference type="Proteomes" id="UP001589607">
    <property type="component" value="Unassembled WGS sequence"/>
</dbReference>
<name>A0ABV5GS02_9FLAO</name>
<evidence type="ECO:0000313" key="2">
    <source>
        <dbReference type="Proteomes" id="UP001589607"/>
    </source>
</evidence>
<sequence length="114" mass="13385">MFKRVFFISLFLYAPSFIGFSNKVHELLALKAFFDTKEEIKLLLKISKEGILSLEDAQANNVSIQQSFEKKMQKVYDWIATENAQGNRLQPALNIYNEEGDYYLEFSNFSFFQF</sequence>
<proteinExistence type="predicted"/>
<comment type="caution">
    <text evidence="1">The sequence shown here is derived from an EMBL/GenBank/DDBJ whole genome shotgun (WGS) entry which is preliminary data.</text>
</comment>
<accession>A0ABV5GS02</accession>
<organism evidence="1 2">
    <name type="scientific">Flavobacterium jumunjinense</name>
    <dbReference type="NCBI Taxonomy" id="998845"/>
    <lineage>
        <taxon>Bacteria</taxon>
        <taxon>Pseudomonadati</taxon>
        <taxon>Bacteroidota</taxon>
        <taxon>Flavobacteriia</taxon>
        <taxon>Flavobacteriales</taxon>
        <taxon>Flavobacteriaceae</taxon>
        <taxon>Flavobacterium</taxon>
    </lineage>
</organism>
<gene>
    <name evidence="1" type="ORF">ACFFVF_16775</name>
</gene>